<dbReference type="EMBL" id="CP091511">
    <property type="protein sequence ID" value="UOO87988.1"/>
    <property type="molecule type" value="Genomic_DNA"/>
</dbReference>
<reference evidence="1 2" key="1">
    <citation type="journal article" date="2022" name="Res Sq">
        <title>Evolution of multicellular longitudinally dividing oral cavity symbionts (Neisseriaceae).</title>
        <authorList>
            <person name="Nyongesa S."/>
            <person name="Weber P."/>
            <person name="Bernet E."/>
            <person name="Pullido F."/>
            <person name="Nieckarz M."/>
            <person name="Delaby M."/>
            <person name="Nieves C."/>
            <person name="Viehboeck T."/>
            <person name="Krause N."/>
            <person name="Rivera-Millot A."/>
            <person name="Nakamura A."/>
            <person name="Vischer N."/>
            <person name="VanNieuwenhze M."/>
            <person name="Brun Y."/>
            <person name="Cava F."/>
            <person name="Bulgheresi S."/>
            <person name="Veyrier F."/>
        </authorList>
    </citation>
    <scope>NUCLEOTIDE SEQUENCE [LARGE SCALE GENOMIC DNA]</scope>
    <source>
        <strain evidence="1 2">SN4</strain>
    </source>
</reference>
<gene>
    <name evidence="1" type="ORF">LVJ82_10835</name>
</gene>
<organism evidence="1 2">
    <name type="scientific">Vitreoscilla massiliensis</name>
    <dbReference type="NCBI Taxonomy" id="1689272"/>
    <lineage>
        <taxon>Bacteria</taxon>
        <taxon>Pseudomonadati</taxon>
        <taxon>Pseudomonadota</taxon>
        <taxon>Betaproteobacteria</taxon>
        <taxon>Neisseriales</taxon>
        <taxon>Neisseriaceae</taxon>
        <taxon>Vitreoscilla</taxon>
    </lineage>
</organism>
<name>A0ABY4DY22_9NEIS</name>
<protein>
    <submittedName>
        <fullName evidence="1">Uncharacterized protein</fullName>
    </submittedName>
</protein>
<accession>A0ABY4DY22</accession>
<keyword evidence="2" id="KW-1185">Reference proteome</keyword>
<evidence type="ECO:0000313" key="1">
    <source>
        <dbReference type="EMBL" id="UOO87988.1"/>
    </source>
</evidence>
<evidence type="ECO:0000313" key="2">
    <source>
        <dbReference type="Proteomes" id="UP000832011"/>
    </source>
</evidence>
<proteinExistence type="predicted"/>
<sequence length="101" mass="11021">MNAEQQFANELARISQETEAALQDIQRCAHEYQQAVGKIEQISSAGAAALLELLKTLPNPSELVVDVSEIFPIKALNLADFALPDLSELQQLATSDVEVQE</sequence>
<dbReference type="RefSeq" id="WP_058356573.1">
    <property type="nucleotide sequence ID" value="NZ_CABKVG010000009.1"/>
</dbReference>
<dbReference type="Proteomes" id="UP000832011">
    <property type="component" value="Chromosome"/>
</dbReference>